<sequence length="154" mass="16382">MTIRLRAHHLLCLLTYVGKGYSPAFTANYDVIAGRLAAGEDILVVGGPDDICAPMLGDAEPHCLCESVRERDRLAADDVAALLGRPITPGVSLKLRNADLHRMRAAFSSGQVRAACVGCEWNTLCNEIAGSGYRGARFCSVAENCGDLHPAGKI</sequence>
<dbReference type="EMBL" id="CP000390">
    <property type="protein sequence ID" value="ABG62671.1"/>
    <property type="molecule type" value="Genomic_DNA"/>
</dbReference>
<protein>
    <recommendedName>
        <fullName evidence="2">2Fe-2S ferredoxin</fullName>
    </recommendedName>
</protein>
<dbReference type="HOGENOM" id="CLU_129126_0_0_5"/>
<dbReference type="eggNOG" id="COG3543">
    <property type="taxonomic scope" value="Bacteria"/>
</dbReference>
<name>Q11IV4_CHESB</name>
<dbReference type="InterPro" id="IPR009702">
    <property type="entry name" value="DUF1284"/>
</dbReference>
<evidence type="ECO:0008006" key="2">
    <source>
        <dbReference type="Google" id="ProtNLM"/>
    </source>
</evidence>
<dbReference type="KEGG" id="mes:Meso_1275"/>
<dbReference type="Pfam" id="PF06935">
    <property type="entry name" value="DUF1284"/>
    <property type="match status" value="1"/>
</dbReference>
<dbReference type="AlphaFoldDB" id="Q11IV4"/>
<accession>Q11IV4</accession>
<reference evidence="1" key="1">
    <citation type="submission" date="2006-06" db="EMBL/GenBank/DDBJ databases">
        <title>Complete sequence of chromosome of Chelativorans sp. BNC1.</title>
        <authorList>
            <consortium name="US DOE Joint Genome Institute"/>
            <person name="Copeland A."/>
            <person name="Lucas S."/>
            <person name="Lapidus A."/>
            <person name="Barry K."/>
            <person name="Detter J.C."/>
            <person name="Glavina del Rio T."/>
            <person name="Hammon N."/>
            <person name="Israni S."/>
            <person name="Dalin E."/>
            <person name="Tice H."/>
            <person name="Pitluck S."/>
            <person name="Chertkov O."/>
            <person name="Brettin T."/>
            <person name="Bruce D."/>
            <person name="Han C."/>
            <person name="Tapia R."/>
            <person name="Gilna P."/>
            <person name="Schmutz J."/>
            <person name="Larimer F."/>
            <person name="Land M."/>
            <person name="Hauser L."/>
            <person name="Kyrpides N."/>
            <person name="Mikhailova N."/>
            <person name="Richardson P."/>
        </authorList>
    </citation>
    <scope>NUCLEOTIDE SEQUENCE</scope>
    <source>
        <strain evidence="1">BNC1</strain>
    </source>
</reference>
<proteinExistence type="predicted"/>
<gene>
    <name evidence="1" type="ordered locus">Meso_1275</name>
</gene>
<evidence type="ECO:0000313" key="1">
    <source>
        <dbReference type="EMBL" id="ABG62671.1"/>
    </source>
</evidence>
<dbReference type="OrthoDB" id="6195504at2"/>
<dbReference type="STRING" id="266779.Meso_1275"/>
<organism evidence="1">
    <name type="scientific">Chelativorans sp. (strain BNC1)</name>
    <dbReference type="NCBI Taxonomy" id="266779"/>
    <lineage>
        <taxon>Bacteria</taxon>
        <taxon>Pseudomonadati</taxon>
        <taxon>Pseudomonadota</taxon>
        <taxon>Alphaproteobacteria</taxon>
        <taxon>Hyphomicrobiales</taxon>
        <taxon>Phyllobacteriaceae</taxon>
        <taxon>Chelativorans</taxon>
    </lineage>
</organism>